<dbReference type="EMBL" id="BTRK01000002">
    <property type="protein sequence ID" value="GMR38971.1"/>
    <property type="molecule type" value="Genomic_DNA"/>
</dbReference>
<protein>
    <submittedName>
        <fullName evidence="1">Uncharacterized protein</fullName>
    </submittedName>
</protein>
<reference evidence="2" key="1">
    <citation type="submission" date="2022-10" db="EMBL/GenBank/DDBJ databases">
        <title>Genome assembly of Pristionchus species.</title>
        <authorList>
            <person name="Yoshida K."/>
            <person name="Sommer R.J."/>
        </authorList>
    </citation>
    <scope>NUCLEOTIDE SEQUENCE [LARGE SCALE GENOMIC DNA]</scope>
    <source>
        <strain evidence="2">RS5460</strain>
    </source>
</reference>
<evidence type="ECO:0000313" key="1">
    <source>
        <dbReference type="EMBL" id="GMR38971.1"/>
    </source>
</evidence>
<dbReference type="AlphaFoldDB" id="A0AAN4ZDW0"/>
<dbReference type="Proteomes" id="UP001328107">
    <property type="component" value="Unassembled WGS sequence"/>
</dbReference>
<feature type="non-terminal residue" evidence="1">
    <location>
        <position position="84"/>
    </location>
</feature>
<organism evidence="1 2">
    <name type="scientific">Pristionchus mayeri</name>
    <dbReference type="NCBI Taxonomy" id="1317129"/>
    <lineage>
        <taxon>Eukaryota</taxon>
        <taxon>Metazoa</taxon>
        <taxon>Ecdysozoa</taxon>
        <taxon>Nematoda</taxon>
        <taxon>Chromadorea</taxon>
        <taxon>Rhabditida</taxon>
        <taxon>Rhabditina</taxon>
        <taxon>Diplogasteromorpha</taxon>
        <taxon>Diplogasteroidea</taxon>
        <taxon>Neodiplogasteridae</taxon>
        <taxon>Pristionchus</taxon>
    </lineage>
</organism>
<name>A0AAN4ZDW0_9BILA</name>
<gene>
    <name evidence="1" type="ORF">PMAYCL1PPCAC_09166</name>
</gene>
<keyword evidence="2" id="KW-1185">Reference proteome</keyword>
<comment type="caution">
    <text evidence="1">The sequence shown here is derived from an EMBL/GenBank/DDBJ whole genome shotgun (WGS) entry which is preliminary data.</text>
</comment>
<proteinExistence type="predicted"/>
<evidence type="ECO:0000313" key="2">
    <source>
        <dbReference type="Proteomes" id="UP001328107"/>
    </source>
</evidence>
<sequence length="84" mass="8951">MSIYSILPSGAGHNSSAAVRVKTPPMWEPMDAPIKPPTVVPSGCTFETRDAPNSAAFSQSCLTCVRGYFVIISGMIGMLENCRT</sequence>
<accession>A0AAN4ZDW0</accession>